<keyword evidence="2" id="KW-0805">Transcription regulation</keyword>
<dbReference type="InterPro" id="IPR001867">
    <property type="entry name" value="OmpR/PhoB-type_DNA-bd"/>
</dbReference>
<dbReference type="CDD" id="cd15831">
    <property type="entry name" value="BTAD"/>
    <property type="match status" value="1"/>
</dbReference>
<keyword evidence="10" id="KW-1185">Reference proteome</keyword>
<dbReference type="Gene3D" id="1.25.40.10">
    <property type="entry name" value="Tetratricopeptide repeat domain"/>
    <property type="match status" value="2"/>
</dbReference>
<comment type="similarity">
    <text evidence="1">Belongs to the AfsR/DnrI/RedD regulatory family.</text>
</comment>
<dbReference type="EMBL" id="JBIASD010000077">
    <property type="protein sequence ID" value="MFF3672224.1"/>
    <property type="molecule type" value="Genomic_DNA"/>
</dbReference>
<dbReference type="InterPro" id="IPR016032">
    <property type="entry name" value="Sig_transdc_resp-reg_C-effctor"/>
</dbReference>
<evidence type="ECO:0000256" key="5">
    <source>
        <dbReference type="SAM" id="MobiDB-lite"/>
    </source>
</evidence>
<dbReference type="RefSeq" id="WP_387418386.1">
    <property type="nucleotide sequence ID" value="NZ_JBIASD010000077.1"/>
</dbReference>
<evidence type="ECO:0000259" key="7">
    <source>
        <dbReference type="SMART" id="SM00862"/>
    </source>
</evidence>
<dbReference type="Gene3D" id="1.10.10.10">
    <property type="entry name" value="Winged helix-like DNA-binding domain superfamily/Winged helix DNA-binding domain"/>
    <property type="match status" value="1"/>
</dbReference>
<evidence type="ECO:0000259" key="6">
    <source>
        <dbReference type="SMART" id="SM00382"/>
    </source>
</evidence>
<accession>A0ABW6T7X9</accession>
<protein>
    <submittedName>
        <fullName evidence="9">BTAD domain-containing putative transcriptional regulator</fullName>
    </submittedName>
</protein>
<dbReference type="InterPro" id="IPR003593">
    <property type="entry name" value="AAA+_ATPase"/>
</dbReference>
<dbReference type="PANTHER" id="PTHR35807">
    <property type="entry name" value="TRANSCRIPTIONAL REGULATOR REDD-RELATED"/>
    <property type="match status" value="1"/>
</dbReference>
<dbReference type="Pfam" id="PF13424">
    <property type="entry name" value="TPR_12"/>
    <property type="match status" value="1"/>
</dbReference>
<proteinExistence type="inferred from homology"/>
<feature type="region of interest" description="Disordered" evidence="5">
    <location>
        <begin position="355"/>
        <end position="377"/>
    </location>
</feature>
<dbReference type="InterPro" id="IPR011990">
    <property type="entry name" value="TPR-like_helical_dom_sf"/>
</dbReference>
<dbReference type="SUPFAM" id="SSF48452">
    <property type="entry name" value="TPR-like"/>
    <property type="match status" value="3"/>
</dbReference>
<comment type="caution">
    <text evidence="9">The sequence shown here is derived from an EMBL/GenBank/DDBJ whole genome shotgun (WGS) entry which is preliminary data.</text>
</comment>
<dbReference type="InterPro" id="IPR051677">
    <property type="entry name" value="AfsR-DnrI-RedD_regulator"/>
</dbReference>
<feature type="domain" description="Bacterial transcriptional activator" evidence="8">
    <location>
        <begin position="101"/>
        <end position="241"/>
    </location>
</feature>
<dbReference type="SUPFAM" id="SSF52540">
    <property type="entry name" value="P-loop containing nucleoside triphosphate hydrolases"/>
    <property type="match status" value="1"/>
</dbReference>
<dbReference type="Gene3D" id="3.40.50.300">
    <property type="entry name" value="P-loop containing nucleotide triphosphate hydrolases"/>
    <property type="match status" value="1"/>
</dbReference>
<feature type="domain" description="OmpR/PhoB-type" evidence="7">
    <location>
        <begin position="20"/>
        <end position="94"/>
    </location>
</feature>
<dbReference type="InterPro" id="IPR027417">
    <property type="entry name" value="P-loop_NTPase"/>
</dbReference>
<dbReference type="InterPro" id="IPR005158">
    <property type="entry name" value="BTAD"/>
</dbReference>
<keyword evidence="4" id="KW-0804">Transcription</keyword>
<dbReference type="SMART" id="SM00862">
    <property type="entry name" value="Trans_reg_C"/>
    <property type="match status" value="1"/>
</dbReference>
<feature type="compositionally biased region" description="Pro residues" evidence="5">
    <location>
        <begin position="357"/>
        <end position="377"/>
    </location>
</feature>
<sequence>MTVDQPTYRVLGSLDVRSAGQTLRIGGPKPRMLLATLLLDTNQTVGTEILVEVLWPRARPRSAVANLRTYASALRAALAPSGTGLQARPGGYTIEVEPHEVDLLIFEELVERARRDPEGAGSHLRRALALWRGTPLADLPGSPLWDRRIEEISGARLDAAEDLVAVRLAAREYPTAVAELRGLLAEHPFREDLWQRLMLALHWSGRRAEALRCYGDIRRQLVAELGVEPGPELRRTHLAILSGDPAALPEGVLLPLANVSAPPGGVRLVDVPAPDAVPGPRANASSPPGGVRRPSGDNTGTLAGEAGTDAGAGAGEAPAAPGRAVPAPRQLPPDVPDFTGHAEAVAALLNVLTAPRSPAPTPARPEPGPPPGLPGGPPVIAVIVGPPGVGKSAFAVHCAHAVRDRFPHGQLYLCLGGVSGTPVEPADLLAEALRALGVADAALPYGVHERAALYRSLLAERPMLVLLDDAAGGAQVGHLLPGDGSAVLVTSRRRITEIPGAALVELDALPRREAVELLGRIAGTGRIEAEPESAAAIAQACGHLPLAIRVAGARLAARPGWPLRLLEQRLADESTRLGELRAGDLEVRESLDRSYRLLPAEAARAMRALGTLGAHPLPAWVVDAVLDRHRADDVTDVLINENLLRQVGVDTLGQPRYLLHDLVRCDAKERAEREPEPGVLARVVGAWLVAAERAAAGLPTTVFSVAPTEAARWTPAGGTLEGVLENPILWFDQERDALARAVELAAEGGLAGAAWGLAAALVPFLDLRCHLDMWQRTHRAALDAARAAGERYGEAAMLRGLAQVCLYQDRYRESGEMFRRSRAMFRQVGDSRGEAISVCGLGAVAQFRDDHVIALRYFRQALAMFLGLDDRQGEAYARQAIGRVWLRSGDLTQAARWLDGALRLAREMGDAHREGCVSMQVGRLHDLAADVETAMRFQGRALDIFESLGDRHCGAYAMQGLGGLQAARGDLRPAFAQLERSLTIFQQLGDLSGAAASTQMLGELHRSAGRTVLARDYLDRAVFLRRGLRRLP</sequence>
<dbReference type="PANTHER" id="PTHR35807:SF1">
    <property type="entry name" value="TRANSCRIPTIONAL REGULATOR REDD"/>
    <property type="match status" value="1"/>
</dbReference>
<dbReference type="SUPFAM" id="SSF46894">
    <property type="entry name" value="C-terminal effector domain of the bipartite response regulators"/>
    <property type="match status" value="1"/>
</dbReference>
<organism evidence="9 10">
    <name type="scientific">Microtetraspora malaysiensis</name>
    <dbReference type="NCBI Taxonomy" id="161358"/>
    <lineage>
        <taxon>Bacteria</taxon>
        <taxon>Bacillati</taxon>
        <taxon>Actinomycetota</taxon>
        <taxon>Actinomycetes</taxon>
        <taxon>Streptosporangiales</taxon>
        <taxon>Streptosporangiaceae</taxon>
        <taxon>Microtetraspora</taxon>
    </lineage>
</organism>
<reference evidence="9 10" key="1">
    <citation type="submission" date="2024-10" db="EMBL/GenBank/DDBJ databases">
        <title>The Natural Products Discovery Center: Release of the First 8490 Sequenced Strains for Exploring Actinobacteria Biosynthetic Diversity.</title>
        <authorList>
            <person name="Kalkreuter E."/>
            <person name="Kautsar S.A."/>
            <person name="Yang D."/>
            <person name="Bader C.D."/>
            <person name="Teijaro C.N."/>
            <person name="Fluegel L."/>
            <person name="Davis C.M."/>
            <person name="Simpson J.R."/>
            <person name="Lauterbach L."/>
            <person name="Steele A.D."/>
            <person name="Gui C."/>
            <person name="Meng S."/>
            <person name="Li G."/>
            <person name="Viehrig K."/>
            <person name="Ye F."/>
            <person name="Su P."/>
            <person name="Kiefer A.F."/>
            <person name="Nichols A."/>
            <person name="Cepeda A.J."/>
            <person name="Yan W."/>
            <person name="Fan B."/>
            <person name="Jiang Y."/>
            <person name="Adhikari A."/>
            <person name="Zheng C.-J."/>
            <person name="Schuster L."/>
            <person name="Cowan T.M."/>
            <person name="Smanski M.J."/>
            <person name="Chevrette M.G."/>
            <person name="De Carvalho L.P.S."/>
            <person name="Shen B."/>
        </authorList>
    </citation>
    <scope>NUCLEOTIDE SEQUENCE [LARGE SCALE GENOMIC DNA]</scope>
    <source>
        <strain evidence="9 10">NPDC002173</strain>
    </source>
</reference>
<evidence type="ECO:0000313" key="9">
    <source>
        <dbReference type="EMBL" id="MFF3672224.1"/>
    </source>
</evidence>
<feature type="compositionally biased region" description="Low complexity" evidence="5">
    <location>
        <begin position="303"/>
        <end position="328"/>
    </location>
</feature>
<dbReference type="SMART" id="SM01043">
    <property type="entry name" value="BTAD"/>
    <property type="match status" value="1"/>
</dbReference>
<evidence type="ECO:0000256" key="1">
    <source>
        <dbReference type="ARBA" id="ARBA00005820"/>
    </source>
</evidence>
<dbReference type="PRINTS" id="PR00364">
    <property type="entry name" value="DISEASERSIST"/>
</dbReference>
<dbReference type="SMART" id="SM00382">
    <property type="entry name" value="AAA"/>
    <property type="match status" value="1"/>
</dbReference>
<dbReference type="Proteomes" id="UP001602013">
    <property type="component" value="Unassembled WGS sequence"/>
</dbReference>
<evidence type="ECO:0000256" key="4">
    <source>
        <dbReference type="ARBA" id="ARBA00023163"/>
    </source>
</evidence>
<keyword evidence="3" id="KW-0238">DNA-binding</keyword>
<evidence type="ECO:0000256" key="2">
    <source>
        <dbReference type="ARBA" id="ARBA00023015"/>
    </source>
</evidence>
<gene>
    <name evidence="9" type="ORF">ACFYXI_42750</name>
</gene>
<dbReference type="InterPro" id="IPR036388">
    <property type="entry name" value="WH-like_DNA-bd_sf"/>
</dbReference>
<evidence type="ECO:0000313" key="10">
    <source>
        <dbReference type="Proteomes" id="UP001602013"/>
    </source>
</evidence>
<feature type="domain" description="AAA+ ATPase" evidence="6">
    <location>
        <begin position="377"/>
        <end position="519"/>
    </location>
</feature>
<feature type="region of interest" description="Disordered" evidence="5">
    <location>
        <begin position="270"/>
        <end position="338"/>
    </location>
</feature>
<dbReference type="Pfam" id="PF03704">
    <property type="entry name" value="BTAD"/>
    <property type="match status" value="1"/>
</dbReference>
<name>A0ABW6T7X9_9ACTN</name>
<evidence type="ECO:0000256" key="3">
    <source>
        <dbReference type="ARBA" id="ARBA00023125"/>
    </source>
</evidence>
<evidence type="ECO:0000259" key="8">
    <source>
        <dbReference type="SMART" id="SM01043"/>
    </source>
</evidence>